<dbReference type="Proteomes" id="UP000180175">
    <property type="component" value="Chromosome"/>
</dbReference>
<reference evidence="2 4" key="1">
    <citation type="submission" date="2016-10" db="EMBL/GenBank/DDBJ databases">
        <title>Draft genome sequences of four alkaliphilic bacteria belonging to the Anaerobacillus genus.</title>
        <authorList>
            <person name="Bassil N.M."/>
            <person name="Lloyd J.R."/>
        </authorList>
    </citation>
    <scope>NUCLEOTIDE SEQUENCE [LARGE SCALE GENOMIC DNA]</scope>
    <source>
        <strain evidence="2 4">NB2006</strain>
    </source>
</reference>
<reference evidence="3 4" key="2">
    <citation type="journal article" date="2017" name="Genome Announc.">
        <title>Draft Genome Sequences of Four Alkaliphilic Bacteria Belonging to the Anaerobacillus Genus.</title>
        <authorList>
            <person name="Bassil N.M."/>
            <person name="Lloyd J.R."/>
        </authorList>
    </citation>
    <scope>NUCLEOTIDE SEQUENCE [LARGE SCALE GENOMIC DNA]</scope>
    <source>
        <strain evidence="3 4">NB2006</strain>
    </source>
</reference>
<organism evidence="2 4">
    <name type="scientific">Anaerobacillus isosaccharinicus</name>
    <dbReference type="NCBI Taxonomy" id="1532552"/>
    <lineage>
        <taxon>Bacteria</taxon>
        <taxon>Bacillati</taxon>
        <taxon>Bacillota</taxon>
        <taxon>Bacilli</taxon>
        <taxon>Bacillales</taxon>
        <taxon>Bacillaceae</taxon>
        <taxon>Anaerobacillus</taxon>
    </lineage>
</organism>
<gene>
    <name evidence="3" type="ORF">AWH56_018645</name>
    <name evidence="2" type="ORF">AWH56_07950</name>
    <name evidence="1" type="ORF">AWH56_15705</name>
</gene>
<evidence type="ECO:0000313" key="2">
    <source>
        <dbReference type="EMBL" id="OIJ20441.1"/>
    </source>
</evidence>
<protein>
    <submittedName>
        <fullName evidence="2">Uncharacterized protein</fullName>
    </submittedName>
</protein>
<evidence type="ECO:0000313" key="4">
    <source>
        <dbReference type="Proteomes" id="UP000180175"/>
    </source>
</evidence>
<sequence length="192" mass="22513">MFSKLNELADRASELLELRYDFNHEVPYKKHDLGKLYIDSFFVAISMEDIIEQLTEMEEEDLIPIKEATLESYKTARFYPEELAMGFLYDILEEEIWFKGVPQVPYNVTMEERNGDVFAIVQYKLRKPVAITESCSMESKVNNFMVKLQKQNSHLKLAQLLPHPKVIKVIEEDTITVYEMIEKANDEDGKFD</sequence>
<reference evidence="3" key="4">
    <citation type="submission" date="2020-10" db="EMBL/GenBank/DDBJ databases">
        <authorList>
            <person name="Bassil N.M."/>
            <person name="Lloyd J.R."/>
        </authorList>
    </citation>
    <scope>NUCLEOTIDE SEQUENCE</scope>
    <source>
        <strain evidence="3">NB2006</strain>
    </source>
</reference>
<dbReference type="AlphaFoldDB" id="A0A1S2M6W0"/>
<evidence type="ECO:0000313" key="3">
    <source>
        <dbReference type="EMBL" id="QOY34728.1"/>
    </source>
</evidence>
<dbReference type="RefSeq" id="WP_071316636.1">
    <property type="nucleotide sequence ID" value="NZ_CP063356.2"/>
</dbReference>
<evidence type="ECO:0000313" key="1">
    <source>
        <dbReference type="EMBL" id="OIJ11438.1"/>
    </source>
</evidence>
<name>A0A1S2M6W0_9BACI</name>
<dbReference type="EMBL" id="LQXD01000135">
    <property type="protein sequence ID" value="OIJ11438.1"/>
    <property type="molecule type" value="Genomic_DNA"/>
</dbReference>
<reference evidence="3 4" key="3">
    <citation type="journal article" date="2019" name="Int. J. Syst. Evol. Microbiol.">
        <title>Anaerobacillus isosaccharinicus sp. nov., an alkaliphilic bacterium which degrades isosaccharinic acid.</title>
        <authorList>
            <person name="Bassil N.M."/>
            <person name="Lloyd J.R."/>
        </authorList>
    </citation>
    <scope>NUCLEOTIDE SEQUENCE [LARGE SCALE GENOMIC DNA]</scope>
    <source>
        <strain evidence="3 4">NB2006</strain>
    </source>
</reference>
<accession>A0A1S2M6W0</accession>
<dbReference type="EMBL" id="LQXD01000071">
    <property type="protein sequence ID" value="OIJ20441.1"/>
    <property type="molecule type" value="Genomic_DNA"/>
</dbReference>
<dbReference type="KEGG" id="aia:AWH56_018645"/>
<keyword evidence="4" id="KW-1185">Reference proteome</keyword>
<dbReference type="EMBL" id="CP063356">
    <property type="protein sequence ID" value="QOY34728.1"/>
    <property type="molecule type" value="Genomic_DNA"/>
</dbReference>
<proteinExistence type="predicted"/>